<reference evidence="2 3" key="1">
    <citation type="submission" date="2018-07" db="EMBL/GenBank/DDBJ databases">
        <title>Comparative genomes isolates from brazilian mangrove.</title>
        <authorList>
            <person name="De Araujo J.E."/>
            <person name="Taketani R.G."/>
            <person name="Silva M.C.P."/>
            <person name="Lourenco M.V."/>
            <person name="Oliveira V.M."/>
            <person name="Andreote F.D."/>
        </authorList>
    </citation>
    <scope>NUCLEOTIDE SEQUENCE [LARGE SCALE GENOMIC DNA]</scope>
    <source>
        <strain evidence="2 3">HEX PRIS-MGV</strain>
    </source>
</reference>
<dbReference type="Proteomes" id="UP000253562">
    <property type="component" value="Unassembled WGS sequence"/>
</dbReference>
<proteinExistence type="predicted"/>
<dbReference type="RefSeq" id="WP_114366715.1">
    <property type="nucleotide sequence ID" value="NZ_QPEX01000004.1"/>
</dbReference>
<evidence type="ECO:0000313" key="3">
    <source>
        <dbReference type="Proteomes" id="UP000253562"/>
    </source>
</evidence>
<gene>
    <name evidence="2" type="ORF">DTL42_00505</name>
</gene>
<accession>A0A368KXY0</accession>
<protein>
    <recommendedName>
        <fullName evidence="4">Lipoprotein</fullName>
    </recommendedName>
</protein>
<evidence type="ECO:0008006" key="4">
    <source>
        <dbReference type="Google" id="ProtNLM"/>
    </source>
</evidence>
<dbReference type="EMBL" id="QPEX01000004">
    <property type="protein sequence ID" value="RCS56097.1"/>
    <property type="molecule type" value="Genomic_DNA"/>
</dbReference>
<dbReference type="PROSITE" id="PS51257">
    <property type="entry name" value="PROKAR_LIPOPROTEIN"/>
    <property type="match status" value="1"/>
</dbReference>
<keyword evidence="1" id="KW-0732">Signal</keyword>
<evidence type="ECO:0000256" key="1">
    <source>
        <dbReference type="SAM" id="SignalP"/>
    </source>
</evidence>
<comment type="caution">
    <text evidence="2">The sequence shown here is derived from an EMBL/GenBank/DDBJ whole genome shotgun (WGS) entry which is preliminary data.</text>
</comment>
<feature type="signal peptide" evidence="1">
    <location>
        <begin position="1"/>
        <end position="21"/>
    </location>
</feature>
<name>A0A368KXY0_9BACT</name>
<organism evidence="2 3">
    <name type="scientific">Bremerella cremea</name>
    <dbReference type="NCBI Taxonomy" id="1031537"/>
    <lineage>
        <taxon>Bacteria</taxon>
        <taxon>Pseudomonadati</taxon>
        <taxon>Planctomycetota</taxon>
        <taxon>Planctomycetia</taxon>
        <taxon>Pirellulales</taxon>
        <taxon>Pirellulaceae</taxon>
        <taxon>Bremerella</taxon>
    </lineage>
</organism>
<dbReference type="OrthoDB" id="296933at2"/>
<dbReference type="AlphaFoldDB" id="A0A368KXY0"/>
<evidence type="ECO:0000313" key="2">
    <source>
        <dbReference type="EMBL" id="RCS56097.1"/>
    </source>
</evidence>
<feature type="chain" id="PRO_5016810704" description="Lipoprotein" evidence="1">
    <location>
        <begin position="22"/>
        <end position="164"/>
    </location>
</feature>
<sequence length="164" mass="17119">MLARTLILLSVFALMTLGCQASRESEVPSAESVKIEDLFSLSVSLPDAILQGGPCVATVTVTNVSPGKASIAYAADGKDIGITLTDARKARVSPNDRGKELLLPSGGIDGSAGIKSLQPGESYAWKIDVAECFDLAPGKYHADFSCLLQNSFQQTSFAVLPIGG</sequence>